<comment type="function">
    <text evidence="10">Plays a role in maintenance of chromatin structure during RNA polymerase II transcription elongation thereby repressing transcription initiation from cryptic promoters. Mediates the reassembly of nucleosomes onto the promoters of at least a selected set of genes during repression; the nucleosome reassembly is essential for transcriptional repression.</text>
</comment>
<dbReference type="SUPFAM" id="SSF53098">
    <property type="entry name" value="Ribonuclease H-like"/>
    <property type="match status" value="1"/>
</dbReference>
<evidence type="ECO:0000256" key="2">
    <source>
        <dbReference type="ARBA" id="ARBA00004286"/>
    </source>
</evidence>
<evidence type="ECO:0000256" key="7">
    <source>
        <dbReference type="ARBA" id="ARBA00023163"/>
    </source>
</evidence>
<reference evidence="13 14" key="1">
    <citation type="journal article" date="2019" name="Nat. Ecol. Evol.">
        <title>Megaphylogeny resolves global patterns of mushroom evolution.</title>
        <authorList>
            <person name="Varga T."/>
            <person name="Krizsan K."/>
            <person name="Foldi C."/>
            <person name="Dima B."/>
            <person name="Sanchez-Garcia M."/>
            <person name="Sanchez-Ramirez S."/>
            <person name="Szollosi G.J."/>
            <person name="Szarkandi J.G."/>
            <person name="Papp V."/>
            <person name="Albert L."/>
            <person name="Andreopoulos W."/>
            <person name="Angelini C."/>
            <person name="Antonin V."/>
            <person name="Barry K.W."/>
            <person name="Bougher N.L."/>
            <person name="Buchanan P."/>
            <person name="Buyck B."/>
            <person name="Bense V."/>
            <person name="Catcheside P."/>
            <person name="Chovatia M."/>
            <person name="Cooper J."/>
            <person name="Damon W."/>
            <person name="Desjardin D."/>
            <person name="Finy P."/>
            <person name="Geml J."/>
            <person name="Haridas S."/>
            <person name="Hughes K."/>
            <person name="Justo A."/>
            <person name="Karasinski D."/>
            <person name="Kautmanova I."/>
            <person name="Kiss B."/>
            <person name="Kocsube S."/>
            <person name="Kotiranta H."/>
            <person name="LaButti K.M."/>
            <person name="Lechner B.E."/>
            <person name="Liimatainen K."/>
            <person name="Lipzen A."/>
            <person name="Lukacs Z."/>
            <person name="Mihaltcheva S."/>
            <person name="Morgado L.N."/>
            <person name="Niskanen T."/>
            <person name="Noordeloos M.E."/>
            <person name="Ohm R.A."/>
            <person name="Ortiz-Santana B."/>
            <person name="Ovrebo C."/>
            <person name="Racz N."/>
            <person name="Riley R."/>
            <person name="Savchenko A."/>
            <person name="Shiryaev A."/>
            <person name="Soop K."/>
            <person name="Spirin V."/>
            <person name="Szebenyi C."/>
            <person name="Tomsovsky M."/>
            <person name="Tulloss R.E."/>
            <person name="Uehling J."/>
            <person name="Grigoriev I.V."/>
            <person name="Vagvolgyi C."/>
            <person name="Papp T."/>
            <person name="Martin F.M."/>
            <person name="Miettinen O."/>
            <person name="Hibbett D.S."/>
            <person name="Nagy L.G."/>
        </authorList>
    </citation>
    <scope>NUCLEOTIDE SEQUENCE [LARGE SCALE GENOMIC DNA]</scope>
    <source>
        <strain evidence="13 14">CBS 121175</strain>
    </source>
</reference>
<dbReference type="InterPro" id="IPR055179">
    <property type="entry name" value="Tex-like_central_region"/>
</dbReference>
<dbReference type="InterPro" id="IPR032706">
    <property type="entry name" value="Spt6_HHH"/>
</dbReference>
<dbReference type="InterPro" id="IPR023323">
    <property type="entry name" value="Tex-like_dom_sf"/>
</dbReference>
<dbReference type="SMART" id="SM00252">
    <property type="entry name" value="SH2"/>
    <property type="match status" value="1"/>
</dbReference>
<keyword evidence="6" id="KW-0727">SH2 domain</keyword>
<dbReference type="InterPro" id="IPR017072">
    <property type="entry name" value="TF_Spt6"/>
</dbReference>
<dbReference type="SUPFAM" id="SSF55550">
    <property type="entry name" value="SH2 domain"/>
    <property type="match status" value="1"/>
</dbReference>
<feature type="compositionally biased region" description="Basic residues" evidence="11">
    <location>
        <begin position="80"/>
        <end position="93"/>
    </location>
</feature>
<dbReference type="PANTHER" id="PTHR10145:SF6">
    <property type="entry name" value="TRANSCRIPTION ELONGATION FACTOR SPT6"/>
    <property type="match status" value="1"/>
</dbReference>
<dbReference type="CDD" id="cd00164">
    <property type="entry name" value="S1_like"/>
    <property type="match status" value="1"/>
</dbReference>
<dbReference type="GO" id="GO:0031491">
    <property type="term" value="F:nucleosome binding"/>
    <property type="evidence" value="ECO:0007669"/>
    <property type="project" value="TreeGrafter"/>
</dbReference>
<dbReference type="Gene3D" id="1.10.10.2740">
    <property type="entry name" value="Spt6, Death-like domain"/>
    <property type="match status" value="1"/>
</dbReference>
<evidence type="ECO:0000256" key="9">
    <source>
        <dbReference type="ARBA" id="ARBA00093389"/>
    </source>
</evidence>
<dbReference type="InterPro" id="IPR003029">
    <property type="entry name" value="S1_domain"/>
</dbReference>
<dbReference type="Gene3D" id="3.30.505.10">
    <property type="entry name" value="SH2 domain"/>
    <property type="match status" value="2"/>
</dbReference>
<comment type="function">
    <text evidence="9">Histone H3-H4 chaperone that plays a role in maintenance of chromatin structure during RNA polymerase II transcription elongation thereby repressing transcription initiation from cryptic promoters. Mediates the reassembly of nucleosomes onto the promoters of at least a selected set of genes during repression; the nucleosome reassembly is essential for transcriptional repression. Essential for viability.</text>
</comment>
<protein>
    <recommendedName>
        <fullName evidence="4 10">Transcription elongation factor Spt6</fullName>
    </recommendedName>
</protein>
<dbReference type="GO" id="GO:0003746">
    <property type="term" value="F:translation elongation factor activity"/>
    <property type="evidence" value="ECO:0007669"/>
    <property type="project" value="UniProtKB-KW"/>
</dbReference>
<evidence type="ECO:0000256" key="8">
    <source>
        <dbReference type="ARBA" id="ARBA00023242"/>
    </source>
</evidence>
<dbReference type="InterPro" id="IPR028083">
    <property type="entry name" value="Spt6_acidic_N_dom"/>
</dbReference>
<dbReference type="Gene3D" id="1.10.10.650">
    <property type="entry name" value="RuvA domain 2-like"/>
    <property type="match status" value="1"/>
</dbReference>
<dbReference type="GO" id="GO:0003677">
    <property type="term" value="F:DNA binding"/>
    <property type="evidence" value="ECO:0007669"/>
    <property type="project" value="InterPro"/>
</dbReference>
<evidence type="ECO:0000313" key="13">
    <source>
        <dbReference type="EMBL" id="TFK29990.1"/>
    </source>
</evidence>
<dbReference type="CDD" id="cd09918">
    <property type="entry name" value="SH2_Nterm_SPT6_like"/>
    <property type="match status" value="1"/>
</dbReference>
<dbReference type="InterPro" id="IPR012340">
    <property type="entry name" value="NA-bd_OB-fold"/>
</dbReference>
<accession>A0A5C3LB23</accession>
<dbReference type="Gene3D" id="2.40.50.140">
    <property type="entry name" value="Nucleic acid-binding proteins"/>
    <property type="match status" value="1"/>
</dbReference>
<dbReference type="InterPro" id="IPR028231">
    <property type="entry name" value="Spt6_YqgF"/>
</dbReference>
<feature type="region of interest" description="Disordered" evidence="11">
    <location>
        <begin position="1"/>
        <end position="216"/>
    </location>
</feature>
<dbReference type="PIRSF" id="PIRSF036947">
    <property type="entry name" value="Spt6"/>
    <property type="match status" value="1"/>
</dbReference>
<dbReference type="CDD" id="cd09928">
    <property type="entry name" value="SH2_Cterm_SPT6_like"/>
    <property type="match status" value="1"/>
</dbReference>
<dbReference type="SUPFAM" id="SSF50249">
    <property type="entry name" value="Nucleic acid-binding proteins"/>
    <property type="match status" value="1"/>
</dbReference>
<keyword evidence="5" id="KW-0158">Chromosome</keyword>
<evidence type="ECO:0000256" key="3">
    <source>
        <dbReference type="ARBA" id="ARBA00009253"/>
    </source>
</evidence>
<evidence type="ECO:0000313" key="14">
    <source>
        <dbReference type="Proteomes" id="UP000307440"/>
    </source>
</evidence>
<dbReference type="InterPro" id="IPR037027">
    <property type="entry name" value="YqgF/RNaseH-like_dom_sf"/>
</dbReference>
<keyword evidence="13" id="KW-0648">Protein biosynthesis</keyword>
<dbReference type="InterPro" id="IPR012337">
    <property type="entry name" value="RNaseH-like_sf"/>
</dbReference>
<evidence type="ECO:0000256" key="10">
    <source>
        <dbReference type="PIRNR" id="PIRNR036947"/>
    </source>
</evidence>
<feature type="compositionally biased region" description="Polar residues" evidence="11">
    <location>
        <begin position="1488"/>
        <end position="1497"/>
    </location>
</feature>
<name>A0A5C3LB23_COPMA</name>
<evidence type="ECO:0000256" key="5">
    <source>
        <dbReference type="ARBA" id="ARBA00022454"/>
    </source>
</evidence>
<keyword evidence="8 10" id="KW-0539">Nucleus</keyword>
<dbReference type="InterPro" id="IPR049540">
    <property type="entry name" value="Spt6-like_S1"/>
</dbReference>
<dbReference type="InterPro" id="IPR028088">
    <property type="entry name" value="Spt6_HTH_DNA-bd_dom"/>
</dbReference>
<sequence>MSSPGPEDATTFQTQPDVPMTVPEEEEEGEGEDVKMGNLDDSSEEESEDEEEERRIRDGFIVDEGDEEGDDDDEDEEKERRRRRKRRKRHHRRRQEEELEEDDFELLEENTGASFKNRLTRLRRGRQSESPPATASKRRAVVESSDEDLDLGDARPRSSGVQNLWDDDRRGDDDEDSDVDSFIDYSGDDDGGREERRRAQREDAQRRRRAQGARPAELPGIDVNAWDELHDVFGDGQDYEWALYSDEDVEQGEELLKPDMKYQDVFEPSEINRRHLTEDDDLIRALDIPERMQMATSSLSQSSSLALYGPLAEDDLGGAAMWVTTRLPNRKAHQFFSAEGEYQHLKSHLVMAVTFVLRCLFVEHCEVPYIWVHKRDYISHFDTVDKSRIELLDLPELWLILALGHKYRSLLERRKTLSALYDRLQVQDEYFESEIMLQVEGVEGVADATEWLTLKYKDKKQDTSSEFRFHDDEEQAPEAKKHKMPSRISAYEVAKKSVISKLAKGFGIEAHQVVQNMFGPGSVNTNYVQDPELNPVAFAEQFADPDPAKAQAPEQLLARARMILATELGKDPLLRREIRKLFQEEALISIEPTERGVTKIDDHHPYFNFKYLYRKKVKDMMDSSQFLLILAAEAELLVNVSMFLPPHTLATFEKRISDAICSDSFSESAKAWNAERNRVVQEVLEQHLIPVGIKWTREWLREEVEDCLALKCGTQLRKRIDVAPYLRRPLGEGEYASSVLAISWGKGDPHKDAVTMVFLDSSGRLRAQTKIDNLHDAEMLDEFNDIISQKKPDLIVVGGFSMATMKLTHRIKEILATAAEQNISRRAEFQIPVQYVLDDVARIYQHSQRATDEFTSLSPIAKYCVGLARYMQSPLNEFAALGSDITAISLEEEDQHLVPKEKLLLALERVLVDVTNAVGVNINRAVSDPYYQHLLPFICGLGPRKAQALVDKIASLGGHLVNREQFIKANVLTTKIFLNAAGFLRISQYRADSGIGKHRFDDDNTPDPLDDTRIHLEDYELARKMATDALELDEEDIHDEHPSHVVNMIMADTEKERKLMELNLDEFAISLYEANQDQKRHTLDLIRNELLRPFADQRTMFQLPMPWEILTMLSGETQRTLRVGVIVSAVVQRINRNFVSVRLDSGIEGVINAQYLADTPDDPYKLVKKGQTVTGVIIDIKFELDQDSVFVELSSRKKEVEDGDRDFRRVAHDEYWNHTLFDKDKDALDRKKRQQNDRSRRVIKHPNFHNFNTAQAEAYLEKQQRGDVVIRPSSRGITHLAVTWKVDEGLYQHIDVVDRNSDPSGQTVGGQLYVDANHVYSDLDELIVNHIAAMARKVEDLMAHEKFKNGTEEELHLFLKNFLAANPTKSMYGFALNRKRPGHFILCFLANKNSNVQTWPVRVTPEAYYLFDAAAVGVSELCDAFKVRHLHESQTRAQNGGKTPYGAGLGRTPARPLGAATPGHASVRHIMQTPNPYGPAAAPPQVPYGTSTYSGYQTPAHRPHNAPLPPGQPSGVPPRPPAMPIHQSSSGWGKGGNW</sequence>
<dbReference type="PROSITE" id="PS50126">
    <property type="entry name" value="S1"/>
    <property type="match status" value="1"/>
</dbReference>
<dbReference type="Pfam" id="PF21710">
    <property type="entry name" value="Spt6_S1"/>
    <property type="match status" value="1"/>
</dbReference>
<dbReference type="InterPro" id="IPR000980">
    <property type="entry name" value="SH2"/>
</dbReference>
<proteinExistence type="inferred from homology"/>
<dbReference type="InterPro" id="IPR035420">
    <property type="entry name" value="Spt6_SH2"/>
</dbReference>
<feature type="compositionally biased region" description="Acidic residues" evidence="11">
    <location>
        <begin position="97"/>
        <end position="108"/>
    </location>
</feature>
<comment type="subcellular location">
    <subcellularLocation>
        <location evidence="2">Chromosome</location>
    </subcellularLocation>
    <subcellularLocation>
        <location evidence="1 10">Nucleus</location>
    </subcellularLocation>
</comment>
<evidence type="ECO:0000256" key="4">
    <source>
        <dbReference type="ARBA" id="ARBA00020248"/>
    </source>
</evidence>
<dbReference type="SUPFAM" id="SSF47781">
    <property type="entry name" value="RuvA domain 2-like"/>
    <property type="match status" value="2"/>
</dbReference>
<dbReference type="EMBL" id="ML210147">
    <property type="protein sequence ID" value="TFK29990.1"/>
    <property type="molecule type" value="Genomic_DNA"/>
</dbReference>
<dbReference type="InterPro" id="IPR023319">
    <property type="entry name" value="Tex-like_HTH_dom_sf"/>
</dbReference>
<dbReference type="OrthoDB" id="995477at2759"/>
<dbReference type="InterPro" id="IPR010994">
    <property type="entry name" value="RuvA_2-like"/>
</dbReference>
<dbReference type="Gene3D" id="1.10.3500.10">
    <property type="entry name" value="Tex N-terminal region-like"/>
    <property type="match status" value="1"/>
</dbReference>
<keyword evidence="13" id="KW-0251">Elongation factor</keyword>
<dbReference type="Gene3D" id="3.30.420.140">
    <property type="entry name" value="YqgF/RNase H-like domain"/>
    <property type="match status" value="1"/>
</dbReference>
<dbReference type="GO" id="GO:0140673">
    <property type="term" value="P:transcription elongation-coupled chromatin remodeling"/>
    <property type="evidence" value="ECO:0007669"/>
    <property type="project" value="InterPro"/>
</dbReference>
<organism evidence="13 14">
    <name type="scientific">Coprinopsis marcescibilis</name>
    <name type="common">Agaric fungus</name>
    <name type="synonym">Psathyrella marcescibilis</name>
    <dbReference type="NCBI Taxonomy" id="230819"/>
    <lineage>
        <taxon>Eukaryota</taxon>
        <taxon>Fungi</taxon>
        <taxon>Dikarya</taxon>
        <taxon>Basidiomycota</taxon>
        <taxon>Agaricomycotina</taxon>
        <taxon>Agaricomycetes</taxon>
        <taxon>Agaricomycetidae</taxon>
        <taxon>Agaricales</taxon>
        <taxon>Agaricineae</taxon>
        <taxon>Psathyrellaceae</taxon>
        <taxon>Coprinopsis</taxon>
    </lineage>
</organism>
<dbReference type="InterPro" id="IPR036860">
    <property type="entry name" value="SH2_dom_sf"/>
</dbReference>
<dbReference type="STRING" id="230819.A0A5C3LB23"/>
<dbReference type="Pfam" id="PF14632">
    <property type="entry name" value="SPT6_acidic"/>
    <property type="match status" value="1"/>
</dbReference>
<evidence type="ECO:0000256" key="11">
    <source>
        <dbReference type="SAM" id="MobiDB-lite"/>
    </source>
</evidence>
<dbReference type="Gene3D" id="1.10.150.850">
    <property type="entry name" value="Spt6, helix-hairpin-helix domain"/>
    <property type="match status" value="1"/>
</dbReference>
<feature type="domain" description="S1 motif" evidence="12">
    <location>
        <begin position="1124"/>
        <end position="1196"/>
    </location>
</feature>
<feature type="compositionally biased region" description="Acidic residues" evidence="11">
    <location>
        <begin position="61"/>
        <end position="77"/>
    </location>
</feature>
<evidence type="ECO:0000259" key="12">
    <source>
        <dbReference type="PROSITE" id="PS50126"/>
    </source>
</evidence>
<dbReference type="FunFam" id="3.30.505.10:FF:000056">
    <property type="entry name" value="Transcription elongation factor Spt6"/>
    <property type="match status" value="1"/>
</dbReference>
<feature type="region of interest" description="Disordered" evidence="11">
    <location>
        <begin position="1479"/>
        <end position="1538"/>
    </location>
</feature>
<evidence type="ECO:0000256" key="6">
    <source>
        <dbReference type="ARBA" id="ARBA00022999"/>
    </source>
</evidence>
<dbReference type="SMART" id="SM00316">
    <property type="entry name" value="S1"/>
    <property type="match status" value="1"/>
</dbReference>
<dbReference type="FunFam" id="1.10.150.850:FF:000001">
    <property type="entry name" value="Transcription elongation factor spt6"/>
    <property type="match status" value="1"/>
</dbReference>
<dbReference type="SUPFAM" id="SSF158832">
    <property type="entry name" value="Tex N-terminal region-like"/>
    <property type="match status" value="1"/>
</dbReference>
<dbReference type="Pfam" id="PF14635">
    <property type="entry name" value="HHH_7"/>
    <property type="match status" value="1"/>
</dbReference>
<dbReference type="Pfam" id="PF14639">
    <property type="entry name" value="YqgF"/>
    <property type="match status" value="1"/>
</dbReference>
<dbReference type="InterPro" id="IPR042066">
    <property type="entry name" value="Spt6_death-like"/>
</dbReference>
<dbReference type="InterPro" id="IPR035019">
    <property type="entry name" value="Spt6_SH2_N"/>
</dbReference>
<dbReference type="FunFam" id="1.10.10.2740:FF:000002">
    <property type="entry name" value="Transcription elongation factor Spt6"/>
    <property type="match status" value="1"/>
</dbReference>
<feature type="compositionally biased region" description="Acidic residues" evidence="11">
    <location>
        <begin position="173"/>
        <end position="192"/>
    </location>
</feature>
<dbReference type="GO" id="GO:0042393">
    <property type="term" value="F:histone binding"/>
    <property type="evidence" value="ECO:0007669"/>
    <property type="project" value="TreeGrafter"/>
</dbReference>
<feature type="compositionally biased region" description="Basic and acidic residues" evidence="11">
    <location>
        <begin position="193"/>
        <end position="205"/>
    </location>
</feature>
<dbReference type="PANTHER" id="PTHR10145">
    <property type="entry name" value="TRANSCRIPTION ELONGATION FACTOR SPT6"/>
    <property type="match status" value="1"/>
</dbReference>
<dbReference type="GO" id="GO:0008023">
    <property type="term" value="C:transcription elongation factor complex"/>
    <property type="evidence" value="ECO:0007669"/>
    <property type="project" value="TreeGrafter"/>
</dbReference>
<feature type="compositionally biased region" description="Acidic residues" evidence="11">
    <location>
        <begin position="41"/>
        <end position="52"/>
    </location>
</feature>
<comment type="similarity">
    <text evidence="3 10">Belongs to the SPT6 family.</text>
</comment>
<dbReference type="GO" id="GO:0034728">
    <property type="term" value="P:nucleosome organization"/>
    <property type="evidence" value="ECO:0007669"/>
    <property type="project" value="TreeGrafter"/>
</dbReference>
<dbReference type="GO" id="GO:0005694">
    <property type="term" value="C:chromosome"/>
    <property type="evidence" value="ECO:0007669"/>
    <property type="project" value="UniProtKB-SubCell"/>
</dbReference>
<dbReference type="Pfam" id="PF14633">
    <property type="entry name" value="SH2_2"/>
    <property type="match status" value="1"/>
</dbReference>
<gene>
    <name evidence="13" type="ORF">FA15DRAFT_663310</name>
</gene>
<keyword evidence="14" id="KW-1185">Reference proteome</keyword>
<dbReference type="InterPro" id="IPR035018">
    <property type="entry name" value="Spt6_SH2_C"/>
</dbReference>
<feature type="compositionally biased region" description="Pro residues" evidence="11">
    <location>
        <begin position="1506"/>
        <end position="1523"/>
    </location>
</feature>
<evidence type="ECO:0000256" key="1">
    <source>
        <dbReference type="ARBA" id="ARBA00004123"/>
    </source>
</evidence>
<dbReference type="Proteomes" id="UP000307440">
    <property type="component" value="Unassembled WGS sequence"/>
</dbReference>
<keyword evidence="7 10" id="KW-0804">Transcription</keyword>
<dbReference type="Pfam" id="PF14641">
    <property type="entry name" value="HTH_44"/>
    <property type="match status" value="1"/>
</dbReference>
<dbReference type="Pfam" id="PF22706">
    <property type="entry name" value="Tex_central_region"/>
    <property type="match status" value="1"/>
</dbReference>